<dbReference type="EMBL" id="WMIA01000007">
    <property type="protein sequence ID" value="MTF38762.1"/>
    <property type="molecule type" value="Genomic_DNA"/>
</dbReference>
<evidence type="ECO:0000256" key="4">
    <source>
        <dbReference type="ARBA" id="ARBA00022692"/>
    </source>
</evidence>
<dbReference type="InterPro" id="IPR005891">
    <property type="entry name" value="DevC"/>
</dbReference>
<feature type="transmembrane region" description="Helical" evidence="7">
    <location>
        <begin position="15"/>
        <end position="37"/>
    </location>
</feature>
<evidence type="ECO:0000256" key="7">
    <source>
        <dbReference type="SAM" id="Phobius"/>
    </source>
</evidence>
<dbReference type="InterPro" id="IPR003838">
    <property type="entry name" value="ABC3_permease_C"/>
</dbReference>
<dbReference type="NCBIfam" id="TIGR01185">
    <property type="entry name" value="devC"/>
    <property type="match status" value="1"/>
</dbReference>
<dbReference type="AlphaFoldDB" id="A0A844GUL9"/>
<sequence>MKTPLAWLQLSKEKIRLLIAIAGISFADILMFMQLGFKTALLNSAVRIHENIKGDIFLISPQSDALIGMKSFSSRRLYEALAIKEVKSINPLYIGFTTWKNPLNQKTRQIMIMGFNPKEAIFNLSGVQKNLDKLKQPDQVLFDTDSRPEFGPIPQLFQERKEVKTEINNRQIEVAGLFTIGTTFGADGNIITSDLNFLRIFSQRDKGLIDVGVINLEEDANTEAVIKTLKNKLNSGDVLVLSRDEFVNYERSYWENTTAVGFVFTLGTVMGLIVGTVIVYQILYTDVADHLPEYATLKAMGYTNNYLLVLVFQQAIILACIGFLPGLGFSAFLYSVTAKATGLPIFLSKSLIISVFLLTLFMCGFSGAIAVNKLKSADPADIF</sequence>
<keyword evidence="3" id="KW-1003">Cell membrane</keyword>
<organism evidence="9 10">
    <name type="scientific">Cyanobacterium aponinum 0216</name>
    <dbReference type="NCBI Taxonomy" id="2676140"/>
    <lineage>
        <taxon>Bacteria</taxon>
        <taxon>Bacillati</taxon>
        <taxon>Cyanobacteriota</taxon>
        <taxon>Cyanophyceae</taxon>
        <taxon>Oscillatoriophycideae</taxon>
        <taxon>Chroococcales</taxon>
        <taxon>Geminocystaceae</taxon>
        <taxon>Cyanobacterium</taxon>
    </lineage>
</organism>
<keyword evidence="4 7" id="KW-0812">Transmembrane</keyword>
<dbReference type="Pfam" id="PF02687">
    <property type="entry name" value="FtsX"/>
    <property type="match status" value="1"/>
</dbReference>
<comment type="subcellular location">
    <subcellularLocation>
        <location evidence="1">Cell membrane</location>
        <topology evidence="1">Multi-pass membrane protein</topology>
    </subcellularLocation>
</comment>
<evidence type="ECO:0000313" key="10">
    <source>
        <dbReference type="Proteomes" id="UP000437131"/>
    </source>
</evidence>
<dbReference type="GO" id="GO:0005886">
    <property type="term" value="C:plasma membrane"/>
    <property type="evidence" value="ECO:0007669"/>
    <property type="project" value="UniProtKB-SubCell"/>
</dbReference>
<evidence type="ECO:0000256" key="3">
    <source>
        <dbReference type="ARBA" id="ARBA00022475"/>
    </source>
</evidence>
<proteinExistence type="predicted"/>
<keyword evidence="6 7" id="KW-0472">Membrane</keyword>
<dbReference type="RefSeq" id="WP_155083624.1">
    <property type="nucleotide sequence ID" value="NZ_WMIA01000007.1"/>
</dbReference>
<feature type="transmembrane region" description="Helical" evidence="7">
    <location>
        <begin position="306"/>
        <end position="334"/>
    </location>
</feature>
<evidence type="ECO:0000259" key="8">
    <source>
        <dbReference type="Pfam" id="PF02687"/>
    </source>
</evidence>
<feature type="domain" description="ABC3 transporter permease C-terminal" evidence="8">
    <location>
        <begin position="269"/>
        <end position="378"/>
    </location>
</feature>
<dbReference type="PANTHER" id="PTHR43738">
    <property type="entry name" value="ABC TRANSPORTER, MEMBRANE PROTEIN"/>
    <property type="match status" value="1"/>
</dbReference>
<evidence type="ECO:0000256" key="5">
    <source>
        <dbReference type="ARBA" id="ARBA00022989"/>
    </source>
</evidence>
<evidence type="ECO:0000256" key="2">
    <source>
        <dbReference type="ARBA" id="ARBA00022448"/>
    </source>
</evidence>
<reference evidence="9 10" key="1">
    <citation type="submission" date="2019-11" db="EMBL/GenBank/DDBJ databases">
        <title>Isolation of a new High Light Tolerant Cyanobacteria.</title>
        <authorList>
            <person name="Dobson Z."/>
            <person name="Vaughn N."/>
            <person name="Vaughn M."/>
            <person name="Fromme P."/>
            <person name="Mazor Y."/>
        </authorList>
    </citation>
    <scope>NUCLEOTIDE SEQUENCE [LARGE SCALE GENOMIC DNA]</scope>
    <source>
        <strain evidence="9 10">0216</strain>
    </source>
</reference>
<comment type="caution">
    <text evidence="9">The sequence shown here is derived from an EMBL/GenBank/DDBJ whole genome shotgun (WGS) entry which is preliminary data.</text>
</comment>
<dbReference type="PANTHER" id="PTHR43738:SF1">
    <property type="entry name" value="HEMIN TRANSPORT SYSTEM PERMEASE PROTEIN HRTB-RELATED"/>
    <property type="match status" value="1"/>
</dbReference>
<dbReference type="PIRSF" id="PIRSF031773">
    <property type="entry name" value="DevC"/>
    <property type="match status" value="1"/>
</dbReference>
<evidence type="ECO:0000313" key="9">
    <source>
        <dbReference type="EMBL" id="MTF38762.1"/>
    </source>
</evidence>
<name>A0A844GUL9_9CHRO</name>
<protein>
    <submittedName>
        <fullName evidence="9">FtsX-like permease family protein</fullName>
    </submittedName>
</protein>
<evidence type="ECO:0000256" key="1">
    <source>
        <dbReference type="ARBA" id="ARBA00004651"/>
    </source>
</evidence>
<dbReference type="Proteomes" id="UP000437131">
    <property type="component" value="Unassembled WGS sequence"/>
</dbReference>
<accession>A0A844GUL9</accession>
<evidence type="ECO:0000256" key="6">
    <source>
        <dbReference type="ARBA" id="ARBA00023136"/>
    </source>
</evidence>
<feature type="transmembrane region" description="Helical" evidence="7">
    <location>
        <begin position="259"/>
        <end position="283"/>
    </location>
</feature>
<dbReference type="InterPro" id="IPR051125">
    <property type="entry name" value="ABC-4/HrtB_transporter"/>
</dbReference>
<feature type="transmembrane region" description="Helical" evidence="7">
    <location>
        <begin position="346"/>
        <end position="371"/>
    </location>
</feature>
<gene>
    <name evidence="9" type="ORF">GGC33_07455</name>
</gene>
<keyword evidence="2" id="KW-0813">Transport</keyword>
<keyword evidence="5 7" id="KW-1133">Transmembrane helix</keyword>